<dbReference type="EMBL" id="UYJE01001941">
    <property type="protein sequence ID" value="VDI06487.1"/>
    <property type="molecule type" value="Genomic_DNA"/>
</dbReference>
<feature type="compositionally biased region" description="Basic and acidic residues" evidence="6">
    <location>
        <begin position="188"/>
        <end position="201"/>
    </location>
</feature>
<evidence type="ECO:0000256" key="4">
    <source>
        <dbReference type="PROSITE-ProRule" id="PRU00091"/>
    </source>
</evidence>
<dbReference type="PANTHER" id="PTHR46603:SF1">
    <property type="entry name" value="ABSCISSION_NOCUT CHECKPOINT REGULATOR"/>
    <property type="match status" value="1"/>
</dbReference>
<evidence type="ECO:0000256" key="5">
    <source>
        <dbReference type="SAM" id="Coils"/>
    </source>
</evidence>
<dbReference type="GO" id="GO:0005813">
    <property type="term" value="C:centrosome"/>
    <property type="evidence" value="ECO:0007669"/>
    <property type="project" value="TreeGrafter"/>
</dbReference>
<feature type="compositionally biased region" description="Basic and acidic residues" evidence="6">
    <location>
        <begin position="102"/>
        <end position="149"/>
    </location>
</feature>
<feature type="non-terminal residue" evidence="8">
    <location>
        <position position="1"/>
    </location>
</feature>
<dbReference type="InterPro" id="IPR017455">
    <property type="entry name" value="Znf_FYVE-rel"/>
</dbReference>
<dbReference type="AlphaFoldDB" id="A0A8B6CK35"/>
<dbReference type="PROSITE" id="PS50178">
    <property type="entry name" value="ZF_FYVE"/>
    <property type="match status" value="1"/>
</dbReference>
<dbReference type="GO" id="GO:0009838">
    <property type="term" value="P:abscission"/>
    <property type="evidence" value="ECO:0007669"/>
    <property type="project" value="TreeGrafter"/>
</dbReference>
<dbReference type="Proteomes" id="UP000596742">
    <property type="component" value="Unassembled WGS sequence"/>
</dbReference>
<proteinExistence type="predicted"/>
<keyword evidence="3" id="KW-0862">Zinc</keyword>
<keyword evidence="1" id="KW-0479">Metal-binding</keyword>
<feature type="coiled-coil region" evidence="5">
    <location>
        <begin position="258"/>
        <end position="303"/>
    </location>
</feature>
<gene>
    <name evidence="8" type="ORF">MGAL_10B077613</name>
</gene>
<feature type="compositionally biased region" description="Low complexity" evidence="6">
    <location>
        <begin position="241"/>
        <end position="250"/>
    </location>
</feature>
<feature type="compositionally biased region" description="Basic and acidic residues" evidence="6">
    <location>
        <begin position="210"/>
        <end position="232"/>
    </location>
</feature>
<comment type="caution">
    <text evidence="8">The sequence shown here is derived from an EMBL/GenBank/DDBJ whole genome shotgun (WGS) entry which is preliminary data.</text>
</comment>
<keyword evidence="2 4" id="KW-0863">Zinc-finger</keyword>
<dbReference type="GO" id="GO:0032266">
    <property type="term" value="F:phosphatidylinositol-3-phosphate binding"/>
    <property type="evidence" value="ECO:0007669"/>
    <property type="project" value="TreeGrafter"/>
</dbReference>
<dbReference type="SUPFAM" id="SSF57903">
    <property type="entry name" value="FYVE/PHD zinc finger"/>
    <property type="match status" value="1"/>
</dbReference>
<dbReference type="GO" id="GO:0008270">
    <property type="term" value="F:zinc ion binding"/>
    <property type="evidence" value="ECO:0007669"/>
    <property type="project" value="UniProtKB-KW"/>
</dbReference>
<dbReference type="InterPro" id="IPR011011">
    <property type="entry name" value="Znf_FYVE_PHD"/>
</dbReference>
<dbReference type="GO" id="GO:0044878">
    <property type="term" value="P:mitotic cytokinesis checkpoint signaling"/>
    <property type="evidence" value="ECO:0007669"/>
    <property type="project" value="TreeGrafter"/>
</dbReference>
<dbReference type="GO" id="GO:0030496">
    <property type="term" value="C:midbody"/>
    <property type="evidence" value="ECO:0007669"/>
    <property type="project" value="TreeGrafter"/>
</dbReference>
<feature type="region of interest" description="Disordered" evidence="6">
    <location>
        <begin position="80"/>
        <end position="257"/>
    </location>
</feature>
<name>A0A8B6CK35_MYTGA</name>
<evidence type="ECO:0000313" key="9">
    <source>
        <dbReference type="Proteomes" id="UP000596742"/>
    </source>
</evidence>
<evidence type="ECO:0000256" key="2">
    <source>
        <dbReference type="ARBA" id="ARBA00022771"/>
    </source>
</evidence>
<dbReference type="PANTHER" id="PTHR46603">
    <property type="entry name" value="ABSCISSION/NOCUT CHECKPOINT REGULATOR"/>
    <property type="match status" value="1"/>
</dbReference>
<evidence type="ECO:0000256" key="1">
    <source>
        <dbReference type="ARBA" id="ARBA00022723"/>
    </source>
</evidence>
<dbReference type="Gene3D" id="3.30.40.10">
    <property type="entry name" value="Zinc/RING finger domain, C3HC4 (zinc finger)"/>
    <property type="match status" value="1"/>
</dbReference>
<dbReference type="Pfam" id="PF01363">
    <property type="entry name" value="FYVE"/>
    <property type="match status" value="1"/>
</dbReference>
<accession>A0A8B6CK35</accession>
<dbReference type="InterPro" id="IPR000306">
    <property type="entry name" value="Znf_FYVE"/>
</dbReference>
<reference evidence="8" key="1">
    <citation type="submission" date="2018-11" db="EMBL/GenBank/DDBJ databases">
        <authorList>
            <person name="Alioto T."/>
            <person name="Alioto T."/>
        </authorList>
    </citation>
    <scope>NUCLEOTIDE SEQUENCE</scope>
</reference>
<sequence>MSCYGCGTTFSLFKKEHGCKNCGFAFCNSCLNKKIAVPKLKNEKHHVCNKCFNILTGKIKPQDDSGRYSPPEAYKKRVAALEEREKGGGSHGSKPHHSKPAGKPEYKHLAKPEREIQERLDKLKEDRIQKEKNSPSQKNIEERLSKLKGENAATAAVSKKPAYHAPDRRTQQDQINDLLDEIGEEIEIDSHRPDPVKDIENRLAGLKGNPESDKPSNGESKKPSNNLNREDSQETVPYTKNIDNTQTTDTRTNDEIPLEEMQRLIAEASKELDVDAHKALEDLQKDKDIMKRLQEVKNKKKEDVNK</sequence>
<dbReference type="CDD" id="cd15749">
    <property type="entry name" value="FYVE_ZFY19"/>
    <property type="match status" value="1"/>
</dbReference>
<evidence type="ECO:0000259" key="7">
    <source>
        <dbReference type="PROSITE" id="PS50178"/>
    </source>
</evidence>
<protein>
    <recommendedName>
        <fullName evidence="7">FYVE-type domain-containing protein</fullName>
    </recommendedName>
</protein>
<dbReference type="OrthoDB" id="5407799at2759"/>
<feature type="domain" description="FYVE-type" evidence="7">
    <location>
        <begin position="1"/>
        <end position="56"/>
    </location>
</feature>
<feature type="compositionally biased region" description="Acidic residues" evidence="6">
    <location>
        <begin position="178"/>
        <end position="187"/>
    </location>
</feature>
<dbReference type="SMART" id="SM00064">
    <property type="entry name" value="FYVE"/>
    <property type="match status" value="1"/>
</dbReference>
<dbReference type="InterPro" id="IPR013083">
    <property type="entry name" value="Znf_RING/FYVE/PHD"/>
</dbReference>
<dbReference type="GO" id="GO:0032154">
    <property type="term" value="C:cleavage furrow"/>
    <property type="evidence" value="ECO:0007669"/>
    <property type="project" value="TreeGrafter"/>
</dbReference>
<organism evidence="8 9">
    <name type="scientific">Mytilus galloprovincialis</name>
    <name type="common">Mediterranean mussel</name>
    <dbReference type="NCBI Taxonomy" id="29158"/>
    <lineage>
        <taxon>Eukaryota</taxon>
        <taxon>Metazoa</taxon>
        <taxon>Spiralia</taxon>
        <taxon>Lophotrochozoa</taxon>
        <taxon>Mollusca</taxon>
        <taxon>Bivalvia</taxon>
        <taxon>Autobranchia</taxon>
        <taxon>Pteriomorphia</taxon>
        <taxon>Mytilida</taxon>
        <taxon>Mytiloidea</taxon>
        <taxon>Mytilidae</taxon>
        <taxon>Mytilinae</taxon>
        <taxon>Mytilus</taxon>
    </lineage>
</organism>
<evidence type="ECO:0000256" key="6">
    <source>
        <dbReference type="SAM" id="MobiDB-lite"/>
    </source>
</evidence>
<evidence type="ECO:0000256" key="3">
    <source>
        <dbReference type="ARBA" id="ARBA00022833"/>
    </source>
</evidence>
<evidence type="ECO:0000313" key="8">
    <source>
        <dbReference type="EMBL" id="VDI06487.1"/>
    </source>
</evidence>
<keyword evidence="5" id="KW-0175">Coiled coil</keyword>
<keyword evidence="9" id="KW-1185">Reference proteome</keyword>